<accession>A0A437MBK7</accession>
<feature type="region of interest" description="Disordered" evidence="1">
    <location>
        <begin position="1014"/>
        <end position="1039"/>
    </location>
</feature>
<dbReference type="Gene3D" id="1.25.40.10">
    <property type="entry name" value="Tetratricopeptide repeat domain"/>
    <property type="match status" value="1"/>
</dbReference>
<evidence type="ECO:0000313" key="3">
    <source>
        <dbReference type="EMBL" id="RVT95018.1"/>
    </source>
</evidence>
<gene>
    <name evidence="3" type="ORF">EOD43_02925</name>
</gene>
<keyword evidence="4" id="KW-1185">Reference proteome</keyword>
<protein>
    <submittedName>
        <fullName evidence="3">CHAT domain-containing protein</fullName>
    </submittedName>
</protein>
<proteinExistence type="predicted"/>
<dbReference type="OrthoDB" id="9787760at2"/>
<comment type="caution">
    <text evidence="3">The sequence shown here is derived from an EMBL/GenBank/DDBJ whole genome shotgun (WGS) entry which is preliminary data.</text>
</comment>
<dbReference type="Proteomes" id="UP000282971">
    <property type="component" value="Unassembled WGS sequence"/>
</dbReference>
<organism evidence="3 4">
    <name type="scientific">Sphingomonas crocodyli</name>
    <dbReference type="NCBI Taxonomy" id="1979270"/>
    <lineage>
        <taxon>Bacteria</taxon>
        <taxon>Pseudomonadati</taxon>
        <taxon>Pseudomonadota</taxon>
        <taxon>Alphaproteobacteria</taxon>
        <taxon>Sphingomonadales</taxon>
        <taxon>Sphingomonadaceae</taxon>
        <taxon>Sphingomonas</taxon>
    </lineage>
</organism>
<dbReference type="InterPro" id="IPR024983">
    <property type="entry name" value="CHAT_dom"/>
</dbReference>
<dbReference type="SUPFAM" id="SSF48452">
    <property type="entry name" value="TPR-like"/>
    <property type="match status" value="1"/>
</dbReference>
<name>A0A437MBK7_9SPHN</name>
<dbReference type="AlphaFoldDB" id="A0A437MBK7"/>
<evidence type="ECO:0000256" key="1">
    <source>
        <dbReference type="SAM" id="MobiDB-lite"/>
    </source>
</evidence>
<feature type="compositionally biased region" description="Low complexity" evidence="1">
    <location>
        <begin position="1016"/>
        <end position="1039"/>
    </location>
</feature>
<feature type="domain" description="CHAT" evidence="2">
    <location>
        <begin position="679"/>
        <end position="1009"/>
    </location>
</feature>
<sequence length="1039" mass="110312">MIRILPALAVIGLVATTPSVGAPSLSLRNSFRIGNGGVLCTAQSKPLTPNLKSMFDRGYSIVCRDAATPVGQINVMRKGIDDPVARVAKNRDAGIACEAPAPAQVEGLPGATVAACVEKESGLAYQSWTWSDSKTTYVVDGLAGYESALKLALRTAAADAPVKGDVEVATTSAGDPAAFARAQAGTLDSESALAEAYSRNNDGSYAEAAEFFQALVERDASGTETNARTAEYLANQALQESNQKNFAAAETLFARASTPAALGDPITGRLLRNFYAIHQLNEGKVDKAIAELDKPVVSVKAVGTADAALAGGQITPAVADRINRDNQSLSQMGGSVDASLQPFERAAILDAQALQLQGVAYRIKNDFPKARAKFQDSIAAMASVREGKLNSTGWLRSSIQSEQALMAEKEGKIGEAQAMFEDALKTVEIGHPQTAIALAAKARFAGFLARHSQGDRALTMFAEVVKDGQNVPGALTSTRNLLSPYFALLAQRAPNDPTAVDAMFQASQVMLRPGIAQTQALLARELSGGDDEAASLFRQTVALTREIARTTGDIARMTSTPNPDEKDALLAAQKRLARYERDQTALQSQLNKYPRYRVLAPETMSVAELQKSLRPGEAYFKVTMVQQDVYGMFVTPDAAKAYKVPATTKQLEDAVAKIRDSVVKIENGQMATYPFDIRLARRLYLALLGPVDAQIHATKNFIYEPDGPLLQLPANLLPTEQAGVDAYTARLKGKNADEYDFRGIAWLGRDHDVSTVVSPRSFADGRTTAPSHAKMAYLGLGENAKPGDNPFFVPPPALNDDCAWPVDNWNNPISSSELYLAANIIGTDKSALITEGQFSDTTIEGKSDLNDYRVIHFATHGLVTAPKPSCPARPALLTSFGGGMSDGLLSFKEIFDLKLDADVVVLSACDTAGMATVGATREAGVTTGGNFALDGLVRAFVGAGARTVIASHWPVPDDYNATKRLISGLFTAPPGTAIATAMRDAQIGLMDDADTSHPYYWSAFAIVGDGERPMLPADAQPAQQVTTAPAAGAPASASR</sequence>
<dbReference type="EMBL" id="SACN01000001">
    <property type="protein sequence ID" value="RVT95018.1"/>
    <property type="molecule type" value="Genomic_DNA"/>
</dbReference>
<dbReference type="Pfam" id="PF12770">
    <property type="entry name" value="CHAT"/>
    <property type="match status" value="1"/>
</dbReference>
<dbReference type="InterPro" id="IPR011990">
    <property type="entry name" value="TPR-like_helical_dom_sf"/>
</dbReference>
<evidence type="ECO:0000313" key="4">
    <source>
        <dbReference type="Proteomes" id="UP000282971"/>
    </source>
</evidence>
<reference evidence="3 4" key="1">
    <citation type="submission" date="2019-01" db="EMBL/GenBank/DDBJ databases">
        <authorList>
            <person name="Chen W.-M."/>
        </authorList>
    </citation>
    <scope>NUCLEOTIDE SEQUENCE [LARGE SCALE GENOMIC DNA]</scope>
    <source>
        <strain evidence="3 4">CCP-7</strain>
    </source>
</reference>
<evidence type="ECO:0000259" key="2">
    <source>
        <dbReference type="Pfam" id="PF12770"/>
    </source>
</evidence>